<reference evidence="3" key="1">
    <citation type="submission" date="2015-12" db="EMBL/GenBank/DDBJ databases">
        <title>Genome sequence of a biocontrol rhizobacterium Chryseobacterium kwangjuense strain KJ1R5 isolated from pepper (Capsicum annuum L.).</title>
        <authorList>
            <person name="Jeong J.-J."/>
            <person name="Park H."/>
            <person name="Mannaa M."/>
            <person name="Sang M.K."/>
            <person name="Choi I.-G."/>
            <person name="Kim K.D."/>
        </authorList>
    </citation>
    <scope>NUCLEOTIDE SEQUENCE [LARGE SCALE GENOMIC DNA]</scope>
    <source>
        <strain evidence="3">KJ1R5</strain>
    </source>
</reference>
<dbReference type="AlphaFoldDB" id="A0A135WIV3"/>
<dbReference type="Proteomes" id="UP000070513">
    <property type="component" value="Unassembled WGS sequence"/>
</dbReference>
<reference evidence="2 3" key="2">
    <citation type="journal article" date="2016" name="Genome Announc.">
        <title>Draft Genome Sequence of a Biocontrol Rhizobacterium, Chryseobacterium kwangjuense Strain KJ1R5, Isolated from Pepper (Capsicum annuum).</title>
        <authorList>
            <person name="Jeong J.J."/>
            <person name="Park H."/>
            <person name="Park B.H."/>
            <person name="Mannaa M."/>
            <person name="Sang M.K."/>
            <person name="Choi I.G."/>
            <person name="Kim K.D."/>
        </authorList>
    </citation>
    <scope>NUCLEOTIDE SEQUENCE [LARGE SCALE GENOMIC DNA]</scope>
    <source>
        <strain evidence="2 3">KJ1R5</strain>
    </source>
</reference>
<accession>A0A135WIV3</accession>
<evidence type="ECO:0000313" key="3">
    <source>
        <dbReference type="Proteomes" id="UP000070513"/>
    </source>
</evidence>
<organism evidence="2 3">
    <name type="scientific">Chryseobacterium kwangjuense</name>
    <dbReference type="NCBI Taxonomy" id="267125"/>
    <lineage>
        <taxon>Bacteria</taxon>
        <taxon>Pseudomonadati</taxon>
        <taxon>Bacteroidota</taxon>
        <taxon>Flavobacteriia</taxon>
        <taxon>Flavobacteriales</taxon>
        <taxon>Weeksellaceae</taxon>
        <taxon>Chryseobacterium group</taxon>
        <taxon>Chryseobacterium</taxon>
    </lineage>
</organism>
<name>A0A135WIV3_9FLAO</name>
<proteinExistence type="predicted"/>
<feature type="region of interest" description="Disordered" evidence="1">
    <location>
        <begin position="172"/>
        <end position="193"/>
    </location>
</feature>
<dbReference type="RefSeq" id="WP_062648095.1">
    <property type="nucleotide sequence ID" value="NZ_LPUR01000001.1"/>
</dbReference>
<evidence type="ECO:0000256" key="1">
    <source>
        <dbReference type="SAM" id="MobiDB-lite"/>
    </source>
</evidence>
<protein>
    <submittedName>
        <fullName evidence="2">Uncharacterized protein</fullName>
    </submittedName>
</protein>
<gene>
    <name evidence="2" type="ORF">AU378_03630</name>
</gene>
<comment type="caution">
    <text evidence="2">The sequence shown here is derived from an EMBL/GenBank/DDBJ whole genome shotgun (WGS) entry which is preliminary data.</text>
</comment>
<sequence length="298" mass="32457">MKKFFLTIFFFCSVIILNSCKKDSSLPVNEGNKIDEISNNLVNSETFASSLDSIVLNTMVIFKELNKVGGVALVKDYVNLSKLNPSYNDLKEFYLKNNLDAERFLLLHAKNLANVLVIMNKHPELTRENADIQSNVFYNISARLRTNYELSGTKIARLVGKKLNPFKDNARNIGLRASGDDPTTPDTDPSRPPADMTWQDVGACALEAVGGAIVGSFKLFKQLHGVITGYNLGYSGIVNVATSAFRTAVGSNAGVMAITFAVCIAKEYFFGNEVVPPPTDWAGFGDPGDEGAETPPAN</sequence>
<evidence type="ECO:0000313" key="2">
    <source>
        <dbReference type="EMBL" id="KXH84858.1"/>
    </source>
</evidence>
<dbReference type="EMBL" id="LPUR01000001">
    <property type="protein sequence ID" value="KXH84858.1"/>
    <property type="molecule type" value="Genomic_DNA"/>
</dbReference>